<evidence type="ECO:0000256" key="1">
    <source>
        <dbReference type="SAM" id="MobiDB-lite"/>
    </source>
</evidence>
<dbReference type="EMBL" id="ATLK01000001">
    <property type="protein sequence ID" value="KFF31295.1"/>
    <property type="molecule type" value="Genomic_DNA"/>
</dbReference>
<keyword evidence="2" id="KW-0812">Transmembrane</keyword>
<dbReference type="AlphaFoldDB" id="A0A080N4F1"/>
<keyword evidence="4" id="KW-1185">Reference proteome</keyword>
<gene>
    <name evidence="3" type="ORF">BBOMB_0636</name>
</gene>
<comment type="caution">
    <text evidence="3">The sequence shown here is derived from an EMBL/GenBank/DDBJ whole genome shotgun (WGS) entry which is preliminary data.</text>
</comment>
<dbReference type="InterPro" id="IPR021403">
    <property type="entry name" value="DUF3043"/>
</dbReference>
<dbReference type="Pfam" id="PF11241">
    <property type="entry name" value="DUF3043"/>
    <property type="match status" value="1"/>
</dbReference>
<evidence type="ECO:0008006" key="5">
    <source>
        <dbReference type="Google" id="ProtNLM"/>
    </source>
</evidence>
<name>A0A080N4F1_9BIFI</name>
<accession>A0A080N4F1</accession>
<protein>
    <recommendedName>
        <fullName evidence="5">Integral membrane protein</fullName>
    </recommendedName>
</protein>
<dbReference type="OrthoDB" id="5194448at2"/>
<feature type="region of interest" description="Disordered" evidence="1">
    <location>
        <begin position="1"/>
        <end position="68"/>
    </location>
</feature>
<evidence type="ECO:0000256" key="2">
    <source>
        <dbReference type="SAM" id="Phobius"/>
    </source>
</evidence>
<dbReference type="Proteomes" id="UP000028730">
    <property type="component" value="Unassembled WGS sequence"/>
</dbReference>
<feature type="transmembrane region" description="Helical" evidence="2">
    <location>
        <begin position="108"/>
        <end position="126"/>
    </location>
</feature>
<proteinExistence type="predicted"/>
<reference evidence="3 4" key="1">
    <citation type="journal article" date="2014" name="Appl. Environ. Microbiol.">
        <title>Genomic encyclopedia of type strains of the genus Bifidobacterium.</title>
        <authorList>
            <person name="Milani C."/>
            <person name="Lugli G.A."/>
            <person name="Duranti S."/>
            <person name="Turroni F."/>
            <person name="Bottacini F."/>
            <person name="Mangifesta M."/>
            <person name="Sanchez B."/>
            <person name="Viappiani A."/>
            <person name="Mancabelli L."/>
            <person name="Taminiau B."/>
            <person name="Delcenserie V."/>
            <person name="Barrangou R."/>
            <person name="Margolles A."/>
            <person name="van Sinderen D."/>
            <person name="Ventura M."/>
        </authorList>
    </citation>
    <scope>NUCLEOTIDE SEQUENCE [LARGE SCALE GENOMIC DNA]</scope>
    <source>
        <strain evidence="3 4">DSM 19703</strain>
    </source>
</reference>
<keyword evidence="2" id="KW-1133">Transmembrane helix</keyword>
<evidence type="ECO:0000313" key="3">
    <source>
        <dbReference type="EMBL" id="KFF31295.1"/>
    </source>
</evidence>
<sequence>MTWNPFGRKNDEAQSEQTANDTETAASESKGRPTPKRREAQAKNIHPLVPKNRKAEAKAAKKRMREKEDAQYEAMRTGDIANMPRSERLPWRIYIRDYVDARFNIEEFFIPVMFAALIAEMVVMAFSIAASYIIMIALYVYIIVGIIDLFVMWQGLKKKLIEKYGEKAVAKGMRSCSYACNRAIQLRRWRVPKPRSKKRGDWPK</sequence>
<dbReference type="STRING" id="1341695.BBOMB_0636"/>
<feature type="compositionally biased region" description="Polar residues" evidence="1">
    <location>
        <begin position="15"/>
        <end position="27"/>
    </location>
</feature>
<keyword evidence="2" id="KW-0472">Membrane</keyword>
<feature type="transmembrane region" description="Helical" evidence="2">
    <location>
        <begin position="132"/>
        <end position="153"/>
    </location>
</feature>
<feature type="compositionally biased region" description="Basic and acidic residues" evidence="1">
    <location>
        <begin position="53"/>
        <end position="68"/>
    </location>
</feature>
<evidence type="ECO:0000313" key="4">
    <source>
        <dbReference type="Proteomes" id="UP000028730"/>
    </source>
</evidence>
<dbReference type="eggNOG" id="ENOG5031D67">
    <property type="taxonomic scope" value="Bacteria"/>
</dbReference>
<dbReference type="RefSeq" id="WP_044087207.1">
    <property type="nucleotide sequence ID" value="NZ_ATLK01000001.1"/>
</dbReference>
<organism evidence="3 4">
    <name type="scientific">Bifidobacterium bombi DSM 19703</name>
    <dbReference type="NCBI Taxonomy" id="1341695"/>
    <lineage>
        <taxon>Bacteria</taxon>
        <taxon>Bacillati</taxon>
        <taxon>Actinomycetota</taxon>
        <taxon>Actinomycetes</taxon>
        <taxon>Bifidobacteriales</taxon>
        <taxon>Bifidobacteriaceae</taxon>
        <taxon>Bifidobacterium</taxon>
    </lineage>
</organism>